<dbReference type="EMBL" id="BPPX01000046">
    <property type="protein sequence ID" value="GJC89880.1"/>
    <property type="molecule type" value="Genomic_DNA"/>
</dbReference>
<reference evidence="1 2" key="1">
    <citation type="submission" date="2021-07" db="EMBL/GenBank/DDBJ databases">
        <title>Genome data of Colletotrichum spaethianum.</title>
        <authorList>
            <person name="Utami Y.D."/>
            <person name="Hiruma K."/>
        </authorList>
    </citation>
    <scope>NUCLEOTIDE SEQUENCE [LARGE SCALE GENOMIC DNA]</scope>
    <source>
        <strain evidence="1 2">MAFF 242679</strain>
    </source>
</reference>
<gene>
    <name evidence="1" type="ORF">ColLi_12718</name>
</gene>
<accession>A0AA37H062</accession>
<proteinExistence type="predicted"/>
<evidence type="ECO:0000313" key="1">
    <source>
        <dbReference type="EMBL" id="GJC89880.1"/>
    </source>
</evidence>
<comment type="caution">
    <text evidence="1">The sequence shown here is derived from an EMBL/GenBank/DDBJ whole genome shotgun (WGS) entry which is preliminary data.</text>
</comment>
<name>A0AA37H062_9PEZI</name>
<evidence type="ECO:0000313" key="2">
    <source>
        <dbReference type="Proteomes" id="UP001055172"/>
    </source>
</evidence>
<dbReference type="AlphaFoldDB" id="A0AA37H062"/>
<dbReference type="Proteomes" id="UP001055172">
    <property type="component" value="Unassembled WGS sequence"/>
</dbReference>
<organism evidence="1 2">
    <name type="scientific">Colletotrichum liriopes</name>
    <dbReference type="NCBI Taxonomy" id="708192"/>
    <lineage>
        <taxon>Eukaryota</taxon>
        <taxon>Fungi</taxon>
        <taxon>Dikarya</taxon>
        <taxon>Ascomycota</taxon>
        <taxon>Pezizomycotina</taxon>
        <taxon>Sordariomycetes</taxon>
        <taxon>Hypocreomycetidae</taxon>
        <taxon>Glomerellales</taxon>
        <taxon>Glomerellaceae</taxon>
        <taxon>Colletotrichum</taxon>
        <taxon>Colletotrichum spaethianum species complex</taxon>
    </lineage>
</organism>
<keyword evidence="2" id="KW-1185">Reference proteome</keyword>
<protein>
    <submittedName>
        <fullName evidence="1">Uncharacterized protein</fullName>
    </submittedName>
</protein>
<sequence length="215" mass="23291">MQADSALASALQPLDAESRVEYLTALAFALSQGHHPSGGSLNCLSFNLGADVLRDLLDAIATHPEVDHDHFSFKYDLSSGDARFKMPEGTVHSPMSGNLTEMIYDAARLVMPLDTFVNFDKLYNAPIKSHAVGTRKQPGSSWQVFDEDPSSLPHAKVAGEVAHSHPSSLHALDDRCRDLLIFEPGSVSAVVALKLIDSTGDQEILYNLDQCFVGV</sequence>